<dbReference type="FunFam" id="3.10.105.10:FF:000001">
    <property type="entry name" value="Oligopeptide ABC transporter, oligopeptide-binding protein"/>
    <property type="match status" value="1"/>
</dbReference>
<keyword evidence="4 5" id="KW-0732">Signal</keyword>
<dbReference type="PROSITE" id="PS51257">
    <property type="entry name" value="PROKAR_LIPOPROTEIN"/>
    <property type="match status" value="1"/>
</dbReference>
<feature type="domain" description="Solute-binding protein family 5" evidence="6">
    <location>
        <begin position="91"/>
        <end position="483"/>
    </location>
</feature>
<evidence type="ECO:0000256" key="4">
    <source>
        <dbReference type="ARBA" id="ARBA00022729"/>
    </source>
</evidence>
<dbReference type="Gene3D" id="3.90.76.10">
    <property type="entry name" value="Dipeptide-binding Protein, Domain 1"/>
    <property type="match status" value="1"/>
</dbReference>
<dbReference type="PANTHER" id="PTHR30290">
    <property type="entry name" value="PERIPLASMIC BINDING COMPONENT OF ABC TRANSPORTER"/>
    <property type="match status" value="1"/>
</dbReference>
<dbReference type="GO" id="GO:0030288">
    <property type="term" value="C:outer membrane-bounded periplasmic space"/>
    <property type="evidence" value="ECO:0007669"/>
    <property type="project" value="UniProtKB-ARBA"/>
</dbReference>
<evidence type="ECO:0000259" key="6">
    <source>
        <dbReference type="Pfam" id="PF00496"/>
    </source>
</evidence>
<evidence type="ECO:0000313" key="7">
    <source>
        <dbReference type="EMBL" id="TWH79769.1"/>
    </source>
</evidence>
<dbReference type="Proteomes" id="UP000315343">
    <property type="component" value="Unassembled WGS sequence"/>
</dbReference>
<dbReference type="RefSeq" id="WP_145083028.1">
    <property type="nucleotide sequence ID" value="NZ_DAMBUX010000001.1"/>
</dbReference>
<organism evidence="7 8">
    <name type="scientific">Sedimentibacter saalensis</name>
    <dbReference type="NCBI Taxonomy" id="130788"/>
    <lineage>
        <taxon>Bacteria</taxon>
        <taxon>Bacillati</taxon>
        <taxon>Bacillota</taxon>
        <taxon>Tissierellia</taxon>
        <taxon>Sedimentibacter</taxon>
    </lineage>
</organism>
<dbReference type="AlphaFoldDB" id="A0A562J9C8"/>
<dbReference type="InterPro" id="IPR023765">
    <property type="entry name" value="SBP_5_CS"/>
</dbReference>
<evidence type="ECO:0000256" key="1">
    <source>
        <dbReference type="ARBA" id="ARBA00004193"/>
    </source>
</evidence>
<evidence type="ECO:0000256" key="2">
    <source>
        <dbReference type="ARBA" id="ARBA00005695"/>
    </source>
</evidence>
<feature type="chain" id="PRO_5038939834" evidence="5">
    <location>
        <begin position="24"/>
        <end position="578"/>
    </location>
</feature>
<dbReference type="Pfam" id="PF00496">
    <property type="entry name" value="SBP_bac_5"/>
    <property type="match status" value="1"/>
</dbReference>
<dbReference type="SUPFAM" id="SSF53850">
    <property type="entry name" value="Periplasmic binding protein-like II"/>
    <property type="match status" value="1"/>
</dbReference>
<evidence type="ECO:0000256" key="3">
    <source>
        <dbReference type="ARBA" id="ARBA00022448"/>
    </source>
</evidence>
<dbReference type="CDD" id="cd08504">
    <property type="entry name" value="PBP2_OppA"/>
    <property type="match status" value="1"/>
</dbReference>
<comment type="similarity">
    <text evidence="2">Belongs to the bacterial solute-binding protein 5 family.</text>
</comment>
<dbReference type="InterPro" id="IPR039424">
    <property type="entry name" value="SBP_5"/>
</dbReference>
<dbReference type="Gene3D" id="3.10.105.10">
    <property type="entry name" value="Dipeptide-binding Protein, Domain 3"/>
    <property type="match status" value="1"/>
</dbReference>
<dbReference type="Gene3D" id="3.40.190.10">
    <property type="entry name" value="Periplasmic binding protein-like II"/>
    <property type="match status" value="1"/>
</dbReference>
<evidence type="ECO:0000313" key="8">
    <source>
        <dbReference type="Proteomes" id="UP000315343"/>
    </source>
</evidence>
<comment type="caution">
    <text evidence="7">The sequence shown here is derived from an EMBL/GenBank/DDBJ whole genome shotgun (WGS) entry which is preliminary data.</text>
</comment>
<sequence>MLKRVLSLLLVLAMVFSISVGCAKQEPAPAEEKPAGETPVAETPAGEEDYLVWNIAVDPETWDPTLNSAADGGHIIQNMFEGLTKETSEGIQAAAAESWDITNDGKTYTFHLRDGLKWSDGQPVTAKDFEYAWKRACDPKVASDYSFLVTTYLVGGAEYFNGTGTIDQIGVKALDDKTLEVNLKFPVAYFLSLTSFYTYMPVRQDIVEANGEGWEKNPATCISNGAFKMTEYQTGSHLTMVKNENYWDAANVKLAGIKGLMIVEGTTALNGYENGEIQVLDSITIEQIPRLQKEDPNFVIYPHIGTYYVNFNVDNEVFKDPKIRKAFSLAIDRKQFVEQVTKGGQTPATGFIPSGMIFSDGSDIRPLDANGMPAPEYGIDPTKANVEEAKALLAEAGYPDGKGLPKITFLYNTNENNKKIAEALQGMWKQNLGVDVELLNQDWAVFQETRRAGEYMMARGGWLGDYGDPMTMLDLFTVASGNNDPQWRYAEEPNGAPHDKTLNPEQKEFEDAISKSLVTSGKDRDAALKAAEDSLMNNMVVAPIYYYTFTTIVDSSKVEGVELTLTNKWDFTHAELIK</sequence>
<evidence type="ECO:0000256" key="5">
    <source>
        <dbReference type="SAM" id="SignalP"/>
    </source>
</evidence>
<dbReference type="GO" id="GO:1904680">
    <property type="term" value="F:peptide transmembrane transporter activity"/>
    <property type="evidence" value="ECO:0007669"/>
    <property type="project" value="TreeGrafter"/>
</dbReference>
<name>A0A562J9C8_9FIRM</name>
<reference evidence="7 8" key="1">
    <citation type="submission" date="2019-07" db="EMBL/GenBank/DDBJ databases">
        <title>Genomic Encyclopedia of Type Strains, Phase I: the one thousand microbial genomes (KMG-I) project.</title>
        <authorList>
            <person name="Kyrpides N."/>
        </authorList>
    </citation>
    <scope>NUCLEOTIDE SEQUENCE [LARGE SCALE GENOMIC DNA]</scope>
    <source>
        <strain evidence="7 8">DSM 13558</strain>
    </source>
</reference>
<feature type="signal peptide" evidence="5">
    <location>
        <begin position="1"/>
        <end position="23"/>
    </location>
</feature>
<keyword evidence="3" id="KW-0813">Transport</keyword>
<dbReference type="GO" id="GO:0015833">
    <property type="term" value="P:peptide transport"/>
    <property type="evidence" value="ECO:0007669"/>
    <property type="project" value="TreeGrafter"/>
</dbReference>
<accession>A0A562J9C8</accession>
<comment type="subcellular location">
    <subcellularLocation>
        <location evidence="1">Cell membrane</location>
        <topology evidence="1">Lipid-anchor</topology>
    </subcellularLocation>
</comment>
<dbReference type="InterPro" id="IPR030678">
    <property type="entry name" value="Peptide/Ni-bd"/>
</dbReference>
<dbReference type="PROSITE" id="PS01040">
    <property type="entry name" value="SBP_BACTERIAL_5"/>
    <property type="match status" value="1"/>
</dbReference>
<dbReference type="OrthoDB" id="9801912at2"/>
<dbReference type="EMBL" id="VLKH01000005">
    <property type="protein sequence ID" value="TWH79769.1"/>
    <property type="molecule type" value="Genomic_DNA"/>
</dbReference>
<dbReference type="PANTHER" id="PTHR30290:SF10">
    <property type="entry name" value="PERIPLASMIC OLIGOPEPTIDE-BINDING PROTEIN-RELATED"/>
    <property type="match status" value="1"/>
</dbReference>
<dbReference type="GO" id="GO:0043190">
    <property type="term" value="C:ATP-binding cassette (ABC) transporter complex"/>
    <property type="evidence" value="ECO:0007669"/>
    <property type="project" value="InterPro"/>
</dbReference>
<protein>
    <submittedName>
        <fullName evidence="7">Oligopeptide transport system substrate-binding protein</fullName>
    </submittedName>
</protein>
<dbReference type="InterPro" id="IPR000914">
    <property type="entry name" value="SBP_5_dom"/>
</dbReference>
<keyword evidence="8" id="KW-1185">Reference proteome</keyword>
<proteinExistence type="inferred from homology"/>
<dbReference type="PIRSF" id="PIRSF002741">
    <property type="entry name" value="MppA"/>
    <property type="match status" value="1"/>
</dbReference>
<gene>
    <name evidence="7" type="ORF">LY60_02088</name>
</gene>
<dbReference type="FunFam" id="3.90.76.10:FF:000001">
    <property type="entry name" value="Oligopeptide ABC transporter substrate-binding protein"/>
    <property type="match status" value="1"/>
</dbReference>